<dbReference type="Gene3D" id="3.10.450.590">
    <property type="match status" value="1"/>
</dbReference>
<accession>A0A7W7Q590</accession>
<proteinExistence type="predicted"/>
<evidence type="ECO:0000313" key="3">
    <source>
        <dbReference type="Proteomes" id="UP000520767"/>
    </source>
</evidence>
<sequence length="183" mass="19792">MTSTARQGYVDDGLTAVAEAREKARDADEALRRAVDGARARGHTWQEIGDVLGTSRQAAFQRFGRPVDPRTGEDMDRHTDLLPGAAERAVALLADLVAGRWADVRRDFDARMAAELTTDQIVEVWTQVVGMIGAYERMGAPIALRLGEYTVVNVPLYCEAGELTGRVSFGDDGSVGGLFLLPA</sequence>
<dbReference type="Pfam" id="PF13026">
    <property type="entry name" value="DUF3887"/>
    <property type="match status" value="1"/>
</dbReference>
<protein>
    <recommendedName>
        <fullName evidence="1">DUF3887 domain-containing protein</fullName>
    </recommendedName>
</protein>
<evidence type="ECO:0000259" key="1">
    <source>
        <dbReference type="Pfam" id="PF13026"/>
    </source>
</evidence>
<evidence type="ECO:0000313" key="2">
    <source>
        <dbReference type="EMBL" id="MBB4907315.1"/>
    </source>
</evidence>
<keyword evidence="3" id="KW-1185">Reference proteome</keyword>
<dbReference type="AlphaFoldDB" id="A0A7W7Q590"/>
<organism evidence="2 3">
    <name type="scientific">Actinophytocola algeriensis</name>
    <dbReference type="NCBI Taxonomy" id="1768010"/>
    <lineage>
        <taxon>Bacteria</taxon>
        <taxon>Bacillati</taxon>
        <taxon>Actinomycetota</taxon>
        <taxon>Actinomycetes</taxon>
        <taxon>Pseudonocardiales</taxon>
        <taxon>Pseudonocardiaceae</taxon>
    </lineage>
</organism>
<dbReference type="EMBL" id="JACHJQ010000003">
    <property type="protein sequence ID" value="MBB4907315.1"/>
    <property type="molecule type" value="Genomic_DNA"/>
</dbReference>
<reference evidence="2 3" key="1">
    <citation type="submission" date="2020-08" db="EMBL/GenBank/DDBJ databases">
        <title>Genomic Encyclopedia of Type Strains, Phase III (KMG-III): the genomes of soil and plant-associated and newly described type strains.</title>
        <authorList>
            <person name="Whitman W."/>
        </authorList>
    </citation>
    <scope>NUCLEOTIDE SEQUENCE [LARGE SCALE GENOMIC DNA]</scope>
    <source>
        <strain evidence="2 3">CECT 8960</strain>
    </source>
</reference>
<feature type="domain" description="DUF3887" evidence="1">
    <location>
        <begin position="92"/>
        <end position="178"/>
    </location>
</feature>
<dbReference type="InterPro" id="IPR024981">
    <property type="entry name" value="DUF3887"/>
</dbReference>
<dbReference type="Proteomes" id="UP000520767">
    <property type="component" value="Unassembled WGS sequence"/>
</dbReference>
<dbReference type="RefSeq" id="WP_184811405.1">
    <property type="nucleotide sequence ID" value="NZ_JACHJQ010000003.1"/>
</dbReference>
<name>A0A7W7Q590_9PSEU</name>
<comment type="caution">
    <text evidence="2">The sequence shown here is derived from an EMBL/GenBank/DDBJ whole genome shotgun (WGS) entry which is preliminary data.</text>
</comment>
<gene>
    <name evidence="2" type="ORF">FHR82_003535</name>
</gene>